<evidence type="ECO:0000256" key="1">
    <source>
        <dbReference type="ARBA" id="ARBA00022448"/>
    </source>
</evidence>
<dbReference type="AlphaFoldDB" id="A0AAW2HW90"/>
<keyword evidence="3" id="KW-0472">Membrane</keyword>
<dbReference type="PANTHER" id="PTHR12226:SF2">
    <property type="entry name" value="MANNOSE-P-DOLICHOL UTILIZATION DEFECT 1 PROTEIN"/>
    <property type="match status" value="1"/>
</dbReference>
<sequence length="56" mass="6482">MQFAGTTVRIFTSMQETGDMTFIISYVICSILNGLVAFQFLMYPTEPKKKQKQKRN</sequence>
<dbReference type="PANTHER" id="PTHR12226">
    <property type="entry name" value="MANNOSE-P-DOLICHOL UTILIZATION DEFECT 1 LEC35 -RELATED"/>
    <property type="match status" value="1"/>
</dbReference>
<feature type="transmembrane region" description="Helical" evidence="3">
    <location>
        <begin position="20"/>
        <end position="43"/>
    </location>
</feature>
<proteinExistence type="predicted"/>
<comment type="caution">
    <text evidence="4">The sequence shown here is derived from an EMBL/GenBank/DDBJ whole genome shotgun (WGS) entry which is preliminary data.</text>
</comment>
<dbReference type="GO" id="GO:0009312">
    <property type="term" value="P:oligosaccharide biosynthetic process"/>
    <property type="evidence" value="ECO:0007669"/>
    <property type="project" value="TreeGrafter"/>
</dbReference>
<keyword evidence="3" id="KW-1133">Transmembrane helix</keyword>
<evidence type="ECO:0000313" key="4">
    <source>
        <dbReference type="EMBL" id="KAL0273868.1"/>
    </source>
</evidence>
<name>A0AAW2HW90_9NEOP</name>
<keyword evidence="2" id="KW-0677">Repeat</keyword>
<dbReference type="InterPro" id="IPR016817">
    <property type="entry name" value="MannP-dilichol_defect-1"/>
</dbReference>
<protein>
    <submittedName>
        <fullName evidence="4">Uncharacterized protein</fullName>
    </submittedName>
</protein>
<keyword evidence="3" id="KW-0812">Transmembrane</keyword>
<gene>
    <name evidence="4" type="ORF">PYX00_006448</name>
</gene>
<keyword evidence="1" id="KW-0813">Transport</keyword>
<dbReference type="EMBL" id="JARGDH010000003">
    <property type="protein sequence ID" value="KAL0273868.1"/>
    <property type="molecule type" value="Genomic_DNA"/>
</dbReference>
<evidence type="ECO:0000256" key="3">
    <source>
        <dbReference type="SAM" id="Phobius"/>
    </source>
</evidence>
<accession>A0AAW2HW90</accession>
<reference evidence="4" key="1">
    <citation type="journal article" date="2024" name="Gigascience">
        <title>Chromosome-level genome of the poultry shaft louse Menopon gallinae provides insight into the host-switching and adaptive evolution of parasitic lice.</title>
        <authorList>
            <person name="Xu Y."/>
            <person name="Ma L."/>
            <person name="Liu S."/>
            <person name="Liang Y."/>
            <person name="Liu Q."/>
            <person name="He Z."/>
            <person name="Tian L."/>
            <person name="Duan Y."/>
            <person name="Cai W."/>
            <person name="Li H."/>
            <person name="Song F."/>
        </authorList>
    </citation>
    <scope>NUCLEOTIDE SEQUENCE</scope>
    <source>
        <strain evidence="4">Cailab_2023a</strain>
    </source>
</reference>
<evidence type="ECO:0000256" key="2">
    <source>
        <dbReference type="ARBA" id="ARBA00022737"/>
    </source>
</evidence>
<organism evidence="4">
    <name type="scientific">Menopon gallinae</name>
    <name type="common">poultry shaft louse</name>
    <dbReference type="NCBI Taxonomy" id="328185"/>
    <lineage>
        <taxon>Eukaryota</taxon>
        <taxon>Metazoa</taxon>
        <taxon>Ecdysozoa</taxon>
        <taxon>Arthropoda</taxon>
        <taxon>Hexapoda</taxon>
        <taxon>Insecta</taxon>
        <taxon>Pterygota</taxon>
        <taxon>Neoptera</taxon>
        <taxon>Paraneoptera</taxon>
        <taxon>Psocodea</taxon>
        <taxon>Troctomorpha</taxon>
        <taxon>Phthiraptera</taxon>
        <taxon>Amblycera</taxon>
        <taxon>Menoponidae</taxon>
        <taxon>Menopon</taxon>
    </lineage>
</organism>